<proteinExistence type="inferred from homology"/>
<comment type="catalytic activity">
    <reaction evidence="13">
        <text>C-terminal L-alpha-aminoacyl-L-glutamyl-L-glutamyl-[tubulin] + L-tyrosine + ATP = C-terminal L-alpha-aminoacyl-L-glutamyl-L-glutamyl-L-tyrosyl-[tubulin] + ADP + phosphate + H(+)</text>
        <dbReference type="Rhea" id="RHEA:17605"/>
        <dbReference type="Rhea" id="RHEA-COMP:16434"/>
        <dbReference type="Rhea" id="RHEA-COMP:16435"/>
        <dbReference type="ChEBI" id="CHEBI:15378"/>
        <dbReference type="ChEBI" id="CHEBI:30616"/>
        <dbReference type="ChEBI" id="CHEBI:43474"/>
        <dbReference type="ChEBI" id="CHEBI:58315"/>
        <dbReference type="ChEBI" id="CHEBI:149554"/>
        <dbReference type="ChEBI" id="CHEBI:149555"/>
        <dbReference type="ChEBI" id="CHEBI:456216"/>
        <dbReference type="EC" id="6.3.2.25"/>
    </reaction>
</comment>
<comment type="subunit">
    <text evidence="4">Monomer.</text>
</comment>
<evidence type="ECO:0000256" key="2">
    <source>
        <dbReference type="ARBA" id="ARBA00001958"/>
    </source>
</evidence>
<dbReference type="PROSITE" id="PS51221">
    <property type="entry name" value="TTL"/>
    <property type="match status" value="1"/>
</dbReference>
<evidence type="ECO:0000256" key="3">
    <source>
        <dbReference type="ARBA" id="ARBA00006820"/>
    </source>
</evidence>
<dbReference type="GO" id="GO:0005524">
    <property type="term" value="F:ATP binding"/>
    <property type="evidence" value="ECO:0007669"/>
    <property type="project" value="UniProtKB-KW"/>
</dbReference>
<comment type="similarity">
    <text evidence="3">Belongs to the tubulin--tyrosine ligase family.</text>
</comment>
<dbReference type="EC" id="6.3.2.25" evidence="11"/>
<gene>
    <name evidence="15" type="primary">ttl</name>
</gene>
<keyword evidence="16" id="KW-1185">Reference proteome</keyword>
<keyword evidence="5" id="KW-0436">Ligase</keyword>
<dbReference type="OMA" id="LDKTCHL"/>
<protein>
    <recommendedName>
        <fullName evidence="12">Tubulin--tyrosine ligase</fullName>
        <ecNumber evidence="11">6.3.2.25</ecNumber>
    </recommendedName>
</protein>
<evidence type="ECO:0000256" key="5">
    <source>
        <dbReference type="ARBA" id="ARBA00022598"/>
    </source>
</evidence>
<dbReference type="AlphaFoldDB" id="A0A8C4ZV89"/>
<evidence type="ECO:0000256" key="6">
    <source>
        <dbReference type="ARBA" id="ARBA00022741"/>
    </source>
</evidence>
<dbReference type="Proteomes" id="UP000694546">
    <property type="component" value="Chromosome 15"/>
</dbReference>
<dbReference type="PANTHER" id="PTHR46570">
    <property type="entry name" value="TUBULIN--TYROSINE LIGASE"/>
    <property type="match status" value="1"/>
</dbReference>
<dbReference type="Pfam" id="PF03133">
    <property type="entry name" value="TTL"/>
    <property type="match status" value="1"/>
</dbReference>
<evidence type="ECO:0000256" key="12">
    <source>
        <dbReference type="ARBA" id="ARBA00041021"/>
    </source>
</evidence>
<reference evidence="15" key="1">
    <citation type="submission" date="2025-08" db="UniProtKB">
        <authorList>
            <consortium name="Ensembl"/>
        </authorList>
    </citation>
    <scope>IDENTIFICATION</scope>
</reference>
<dbReference type="Gene3D" id="3.30.470.20">
    <property type="entry name" value="ATP-grasp fold, B domain"/>
    <property type="match status" value="1"/>
</dbReference>
<dbReference type="SUPFAM" id="SSF56059">
    <property type="entry name" value="Glutathione synthetase ATP-binding domain-like"/>
    <property type="match status" value="1"/>
</dbReference>
<dbReference type="GO" id="GO:0000226">
    <property type="term" value="P:microtubule cytoskeleton organization"/>
    <property type="evidence" value="ECO:0007669"/>
    <property type="project" value="TreeGrafter"/>
</dbReference>
<evidence type="ECO:0000256" key="11">
    <source>
        <dbReference type="ARBA" id="ARBA00038960"/>
    </source>
</evidence>
<organism evidence="15 16">
    <name type="scientific">Gadus morhua</name>
    <name type="common">Atlantic cod</name>
    <dbReference type="NCBI Taxonomy" id="8049"/>
    <lineage>
        <taxon>Eukaryota</taxon>
        <taxon>Metazoa</taxon>
        <taxon>Chordata</taxon>
        <taxon>Craniata</taxon>
        <taxon>Vertebrata</taxon>
        <taxon>Euteleostomi</taxon>
        <taxon>Actinopterygii</taxon>
        <taxon>Neopterygii</taxon>
        <taxon>Teleostei</taxon>
        <taxon>Neoteleostei</taxon>
        <taxon>Acanthomorphata</taxon>
        <taxon>Zeiogadaria</taxon>
        <taxon>Gadariae</taxon>
        <taxon>Gadiformes</taxon>
        <taxon>Gadoidei</taxon>
        <taxon>Gadidae</taxon>
        <taxon>Gadus</taxon>
    </lineage>
</organism>
<evidence type="ECO:0000256" key="8">
    <source>
        <dbReference type="ARBA" id="ARBA00022842"/>
    </source>
</evidence>
<accession>A0A8C4ZV89</accession>
<dbReference type="GO" id="GO:0004835">
    <property type="term" value="F:tubulin-tyrosine ligase activity"/>
    <property type="evidence" value="ECO:0007669"/>
    <property type="project" value="UniProtKB-EC"/>
</dbReference>
<evidence type="ECO:0000313" key="16">
    <source>
        <dbReference type="Proteomes" id="UP000694546"/>
    </source>
</evidence>
<comment type="cofactor">
    <cofactor evidence="1">
        <name>Mg(2+)</name>
        <dbReference type="ChEBI" id="CHEBI:18420"/>
    </cofactor>
</comment>
<evidence type="ECO:0000256" key="4">
    <source>
        <dbReference type="ARBA" id="ARBA00011245"/>
    </source>
</evidence>
<dbReference type="PANTHER" id="PTHR46570:SF1">
    <property type="entry name" value="TUBULIN--TYROSINE LIGASE"/>
    <property type="match status" value="1"/>
</dbReference>
<evidence type="ECO:0000256" key="10">
    <source>
        <dbReference type="ARBA" id="ARBA00037791"/>
    </source>
</evidence>
<keyword evidence="7" id="KW-0067">ATP-binding</keyword>
<keyword evidence="9" id="KW-0630">Potassium</keyword>
<feature type="compositionally biased region" description="Low complexity" evidence="14">
    <location>
        <begin position="372"/>
        <end position="416"/>
    </location>
</feature>
<keyword evidence="8" id="KW-0460">Magnesium</keyword>
<name>A0A8C4ZV89_GADMO</name>
<dbReference type="InterPro" id="IPR052492">
    <property type="entry name" value="Tubulin-tyrosine_ligase"/>
</dbReference>
<keyword evidence="6" id="KW-0547">Nucleotide-binding</keyword>
<evidence type="ECO:0000256" key="14">
    <source>
        <dbReference type="SAM" id="MobiDB-lite"/>
    </source>
</evidence>
<dbReference type="GeneTree" id="ENSGT00940000161907"/>
<evidence type="ECO:0000256" key="13">
    <source>
        <dbReference type="ARBA" id="ARBA00047950"/>
    </source>
</evidence>
<dbReference type="Ensembl" id="ENSGMOT00000052523.1">
    <property type="protein sequence ID" value="ENSGMOP00000022746.1"/>
    <property type="gene ID" value="ENSGMOG00000005880.2"/>
</dbReference>
<feature type="region of interest" description="Disordered" evidence="14">
    <location>
        <begin position="372"/>
        <end position="425"/>
    </location>
</feature>
<sequence>MNSPVYTFVTRDDNSTVYAEVAKILVSTGHWKRLKRDNPRFNLILGERNRLPFGRLGHEPGLVQLVNYYRGADKLCRKASLVKLIKTSPELSDASTWLPESYIIYPTNLNTPVAPAKNGISHLKSNPKTDEREVFLASYHARKESGDGTVWIAKSSAGAKGAGILISSDANQLLEYIDNQGQVHIIQKYLEKPLLLEPGHRKFDIRSWVLVDSQYNIYLYREGVLRTSSDPYNSADLDDMTSHLTNHCIQKEHSQNYGRYEEGNEMFFDEFRQYLLSAHHVTLETAILPQIKQIIKSCLSCVEPSITTKHLSYQSFQLFGFDFMVDTSFRVWLIEINGAPACAQKLYPELCQGIVDVAISSVFNLNSGSDSASSSGSSSGSSSSGSSSSGSSSSGSSSSSTPYSSSPSFSTITPGSCSSPKLRGPLHVGPFTRLTWGRGEVNKRLGCKY</sequence>
<dbReference type="Gene3D" id="3.40.50.11480">
    <property type="match status" value="1"/>
</dbReference>
<evidence type="ECO:0000256" key="9">
    <source>
        <dbReference type="ARBA" id="ARBA00022958"/>
    </source>
</evidence>
<evidence type="ECO:0000313" key="15">
    <source>
        <dbReference type="Ensembl" id="ENSGMOP00000022746.1"/>
    </source>
</evidence>
<reference evidence="15" key="2">
    <citation type="submission" date="2025-09" db="UniProtKB">
        <authorList>
            <consortium name="Ensembl"/>
        </authorList>
    </citation>
    <scope>IDENTIFICATION</scope>
</reference>
<dbReference type="GO" id="GO:0005876">
    <property type="term" value="C:spindle microtubule"/>
    <property type="evidence" value="ECO:0007669"/>
    <property type="project" value="TreeGrafter"/>
</dbReference>
<evidence type="ECO:0000256" key="1">
    <source>
        <dbReference type="ARBA" id="ARBA00001946"/>
    </source>
</evidence>
<comment type="cofactor">
    <cofactor evidence="2">
        <name>K(+)</name>
        <dbReference type="ChEBI" id="CHEBI:29103"/>
    </cofactor>
</comment>
<dbReference type="InterPro" id="IPR004344">
    <property type="entry name" value="TTL/TTLL_fam"/>
</dbReference>
<evidence type="ECO:0000256" key="7">
    <source>
        <dbReference type="ARBA" id="ARBA00022840"/>
    </source>
</evidence>
<comment type="function">
    <text evidence="10">Catalyzes the post-translational addition of a tyrosine to the C-terminal end of detyrosinated alpha-tubulin.</text>
</comment>